<evidence type="ECO:0000256" key="13">
    <source>
        <dbReference type="ARBA" id="ARBA00023136"/>
    </source>
</evidence>
<dbReference type="PROSITE" id="PS50885">
    <property type="entry name" value="HAMP"/>
    <property type="match status" value="1"/>
</dbReference>
<dbReference type="GO" id="GO:0000155">
    <property type="term" value="F:phosphorelay sensor kinase activity"/>
    <property type="evidence" value="ECO:0007669"/>
    <property type="project" value="InterPro"/>
</dbReference>
<dbReference type="Pfam" id="PF00672">
    <property type="entry name" value="HAMP"/>
    <property type="match status" value="1"/>
</dbReference>
<keyword evidence="7 14" id="KW-0812">Transmembrane</keyword>
<dbReference type="SMART" id="SM00304">
    <property type="entry name" value="HAMP"/>
    <property type="match status" value="1"/>
</dbReference>
<dbReference type="GO" id="GO:0005886">
    <property type="term" value="C:plasma membrane"/>
    <property type="evidence" value="ECO:0007669"/>
    <property type="project" value="UniProtKB-SubCell"/>
</dbReference>
<dbReference type="SUPFAM" id="SSF47384">
    <property type="entry name" value="Homodimeric domain of signal transducing histidine kinase"/>
    <property type="match status" value="1"/>
</dbReference>
<dbReference type="SMART" id="SM00387">
    <property type="entry name" value="HATPase_c"/>
    <property type="match status" value="1"/>
</dbReference>
<dbReference type="InterPro" id="IPR003661">
    <property type="entry name" value="HisK_dim/P_dom"/>
</dbReference>
<evidence type="ECO:0000313" key="22">
    <source>
        <dbReference type="Proteomes" id="UP000189310"/>
    </source>
</evidence>
<comment type="catalytic activity">
    <reaction evidence="1 14">
        <text>ATP + protein L-histidine = ADP + protein N-phospho-L-histidine.</text>
        <dbReference type="EC" id="2.7.13.3"/>
    </reaction>
</comment>
<name>A0A0D7FID5_9PSED</name>
<evidence type="ECO:0000256" key="10">
    <source>
        <dbReference type="ARBA" id="ARBA00022840"/>
    </source>
</evidence>
<feature type="transmembrane region" description="Helical" evidence="14">
    <location>
        <begin position="160"/>
        <end position="182"/>
    </location>
</feature>
<dbReference type="EMBL" id="MTLN01000006">
    <property type="protein sequence ID" value="ONN71092.1"/>
    <property type="molecule type" value="Genomic_DNA"/>
</dbReference>
<dbReference type="EC" id="2.7.13.3" evidence="14"/>
<keyword evidence="12 14" id="KW-0902">Two-component regulatory system</keyword>
<reference evidence="17 20" key="1">
    <citation type="submission" date="2016-04" db="EMBL/GenBank/DDBJ databases">
        <title>Draft Genome Sequences of Staphylococcus capitis Strain H36, S. capitis Strain H65, S. cohnii Strain H62, S. hominis Strain H69, Mycobacterium iranicum Strain H39, Plantibacter sp. Strain H53, Pseudomonas oryzihabitans Strain H72, and Microbacterium sp. Strain H83, isolated from residential settings.</title>
        <authorList>
            <person name="Lymperopoulou D."/>
            <person name="Adams R.I."/>
            <person name="Lindow S."/>
            <person name="Coil D.A."/>
            <person name="Jospin G."/>
            <person name="Eisen J.A."/>
        </authorList>
    </citation>
    <scope>NUCLEOTIDE SEQUENCE [LARGE SCALE GENOMIC DNA]</scope>
    <source>
        <strain evidence="17 20">H72</strain>
    </source>
</reference>
<dbReference type="SUPFAM" id="SSF55874">
    <property type="entry name" value="ATPase domain of HSP90 chaperone/DNA topoisomerase II/histidine kinase"/>
    <property type="match status" value="1"/>
</dbReference>
<evidence type="ECO:0000313" key="20">
    <source>
        <dbReference type="Proteomes" id="UP000078356"/>
    </source>
</evidence>
<dbReference type="Gene3D" id="6.10.340.10">
    <property type="match status" value="1"/>
</dbReference>
<feature type="transmembrane region" description="Helical" evidence="14">
    <location>
        <begin position="6"/>
        <end position="30"/>
    </location>
</feature>
<keyword evidence="5" id="KW-0597">Phosphoprotein</keyword>
<evidence type="ECO:0000256" key="9">
    <source>
        <dbReference type="ARBA" id="ARBA00022777"/>
    </source>
</evidence>
<keyword evidence="13 14" id="KW-0472">Membrane</keyword>
<evidence type="ECO:0000256" key="5">
    <source>
        <dbReference type="ARBA" id="ARBA00022553"/>
    </source>
</evidence>
<evidence type="ECO:0000256" key="7">
    <source>
        <dbReference type="ARBA" id="ARBA00022692"/>
    </source>
</evidence>
<dbReference type="InterPro" id="IPR036097">
    <property type="entry name" value="HisK_dim/P_sf"/>
</dbReference>
<comment type="function">
    <text evidence="14">Member of a two-component regulatory system.</text>
</comment>
<keyword evidence="8 14" id="KW-0547">Nucleotide-binding</keyword>
<keyword evidence="10 14" id="KW-0067">ATP-binding</keyword>
<dbReference type="PATRIC" id="fig|47885.6.peg.255"/>
<dbReference type="Proteomes" id="UP000189310">
    <property type="component" value="Unassembled WGS sequence"/>
</dbReference>
<dbReference type="PANTHER" id="PTHR45436">
    <property type="entry name" value="SENSOR HISTIDINE KINASE YKOH"/>
    <property type="match status" value="1"/>
</dbReference>
<protein>
    <recommendedName>
        <fullName evidence="14">Sensor protein</fullName>
        <ecNumber evidence="14">2.7.13.3</ecNumber>
    </recommendedName>
</protein>
<dbReference type="InterPro" id="IPR005467">
    <property type="entry name" value="His_kinase_dom"/>
</dbReference>
<keyword evidence="3 14" id="KW-1003">Cell membrane</keyword>
<dbReference type="InterPro" id="IPR050428">
    <property type="entry name" value="TCS_sensor_his_kinase"/>
</dbReference>
<reference evidence="18 22" key="4">
    <citation type="submission" date="2017-01" db="EMBL/GenBank/DDBJ databases">
        <title>Pseudomonas psychrotolerans genome sequencing and assembly.</title>
        <authorList>
            <person name="Vyas B."/>
            <person name="Mayilraj S."/>
        </authorList>
    </citation>
    <scope>NUCLEOTIDE SEQUENCE [LARGE SCALE GENOMIC DNA]</scope>
    <source>
        <strain evidence="18 22">SDS18</strain>
    </source>
</reference>
<dbReference type="PRINTS" id="PR00344">
    <property type="entry name" value="BCTRLSENSOR"/>
</dbReference>
<reference evidence="19" key="2">
    <citation type="submission" date="2016-10" db="EMBL/GenBank/DDBJ databases">
        <authorList>
            <person name="Varghese N."/>
            <person name="Submissions S."/>
        </authorList>
    </citation>
    <scope>NUCLEOTIDE SEQUENCE</scope>
    <source>
        <strain evidence="19">DSM 15758</strain>
    </source>
</reference>
<evidence type="ECO:0000256" key="3">
    <source>
        <dbReference type="ARBA" id="ARBA00022475"/>
    </source>
</evidence>
<dbReference type="InterPro" id="IPR004358">
    <property type="entry name" value="Sig_transdc_His_kin-like_C"/>
</dbReference>
<evidence type="ECO:0000256" key="4">
    <source>
        <dbReference type="ARBA" id="ARBA00022519"/>
    </source>
</evidence>
<gene>
    <name evidence="17" type="ORF">A4V15_23920</name>
    <name evidence="18" type="ORF">BVL52_11370</name>
    <name evidence="19" type="ORF">SAMN05216279_1286</name>
</gene>
<organism evidence="17 20">
    <name type="scientific">Pseudomonas oryzihabitans</name>
    <dbReference type="NCBI Taxonomy" id="47885"/>
    <lineage>
        <taxon>Bacteria</taxon>
        <taxon>Pseudomonadati</taxon>
        <taxon>Pseudomonadota</taxon>
        <taxon>Gammaproteobacteria</taxon>
        <taxon>Pseudomonadales</taxon>
        <taxon>Pseudomonadaceae</taxon>
        <taxon>Pseudomonas</taxon>
    </lineage>
</organism>
<accession>A0A1G5PHB4</accession>
<dbReference type="EMBL" id="FMWB01000028">
    <property type="protein sequence ID" value="SCZ48581.1"/>
    <property type="molecule type" value="Genomic_DNA"/>
</dbReference>
<dbReference type="NCBIfam" id="TIGR01386">
    <property type="entry name" value="cztS_silS_copS"/>
    <property type="match status" value="1"/>
</dbReference>
<dbReference type="eggNOG" id="COG2205">
    <property type="taxonomic scope" value="Bacteria"/>
</dbReference>
<keyword evidence="11 14" id="KW-1133">Transmembrane helix</keyword>
<evidence type="ECO:0000313" key="19">
    <source>
        <dbReference type="EMBL" id="SCZ48581.1"/>
    </source>
</evidence>
<accession>A0A0D7FID5</accession>
<dbReference type="InterPro" id="IPR048590">
    <property type="entry name" value="CusS-like_sensor"/>
</dbReference>
<dbReference type="OrthoDB" id="5561773at2"/>
<feature type="domain" description="HAMP" evidence="16">
    <location>
        <begin position="185"/>
        <end position="238"/>
    </location>
</feature>
<dbReference type="InterPro" id="IPR003594">
    <property type="entry name" value="HATPase_dom"/>
</dbReference>
<evidence type="ECO:0000259" key="15">
    <source>
        <dbReference type="PROSITE" id="PS50109"/>
    </source>
</evidence>
<evidence type="ECO:0000256" key="12">
    <source>
        <dbReference type="ARBA" id="ARBA00023012"/>
    </source>
</evidence>
<dbReference type="SMART" id="SM00388">
    <property type="entry name" value="HisKA"/>
    <property type="match status" value="1"/>
</dbReference>
<dbReference type="Proteomes" id="UP000078356">
    <property type="component" value="Unassembled WGS sequence"/>
</dbReference>
<evidence type="ECO:0000256" key="8">
    <source>
        <dbReference type="ARBA" id="ARBA00022741"/>
    </source>
</evidence>
<proteinExistence type="predicted"/>
<feature type="domain" description="Histidine kinase" evidence="15">
    <location>
        <begin position="246"/>
        <end position="457"/>
    </location>
</feature>
<dbReference type="CDD" id="cd00082">
    <property type="entry name" value="HisKA"/>
    <property type="match status" value="1"/>
</dbReference>
<evidence type="ECO:0000256" key="6">
    <source>
        <dbReference type="ARBA" id="ARBA00022679"/>
    </source>
</evidence>
<dbReference type="PANTHER" id="PTHR45436:SF15">
    <property type="entry name" value="SENSOR HISTIDINE KINASE CUSS"/>
    <property type="match status" value="1"/>
</dbReference>
<dbReference type="InterPro" id="IPR036890">
    <property type="entry name" value="HATPase_C_sf"/>
</dbReference>
<dbReference type="Pfam" id="PF02518">
    <property type="entry name" value="HATPase_c"/>
    <property type="match status" value="1"/>
</dbReference>
<dbReference type="EMBL" id="LWCR01000051">
    <property type="protein sequence ID" value="OAN25048.1"/>
    <property type="molecule type" value="Genomic_DNA"/>
</dbReference>
<dbReference type="GO" id="GO:0005524">
    <property type="term" value="F:ATP binding"/>
    <property type="evidence" value="ECO:0007669"/>
    <property type="project" value="UniProtKB-KW"/>
</dbReference>
<evidence type="ECO:0000256" key="11">
    <source>
        <dbReference type="ARBA" id="ARBA00022989"/>
    </source>
</evidence>
<keyword evidence="9 14" id="KW-0418">Kinase</keyword>
<dbReference type="InterPro" id="IPR003660">
    <property type="entry name" value="HAMP_dom"/>
</dbReference>
<dbReference type="Pfam" id="PF21085">
    <property type="entry name" value="CusS"/>
    <property type="match status" value="1"/>
</dbReference>
<reference evidence="21" key="3">
    <citation type="submission" date="2016-10" db="EMBL/GenBank/DDBJ databases">
        <authorList>
            <person name="de Groot N.N."/>
        </authorList>
    </citation>
    <scope>NUCLEOTIDE SEQUENCE [LARGE SCALE GENOMIC DNA]</scope>
    <source>
        <strain evidence="21">DSM 15758</strain>
    </source>
</reference>
<evidence type="ECO:0000313" key="21">
    <source>
        <dbReference type="Proteomes" id="UP000183046"/>
    </source>
</evidence>
<evidence type="ECO:0000259" key="16">
    <source>
        <dbReference type="PROSITE" id="PS50885"/>
    </source>
</evidence>
<dbReference type="Pfam" id="PF00512">
    <property type="entry name" value="HisKA"/>
    <property type="match status" value="1"/>
</dbReference>
<dbReference type="PROSITE" id="PS50109">
    <property type="entry name" value="HIS_KIN"/>
    <property type="match status" value="1"/>
</dbReference>
<evidence type="ECO:0000313" key="18">
    <source>
        <dbReference type="EMBL" id="ONN71092.1"/>
    </source>
</evidence>
<dbReference type="CDD" id="cd06225">
    <property type="entry name" value="HAMP"/>
    <property type="match status" value="1"/>
</dbReference>
<dbReference type="Proteomes" id="UP000183046">
    <property type="component" value="Unassembled WGS sequence"/>
</dbReference>
<evidence type="ECO:0000256" key="14">
    <source>
        <dbReference type="RuleBase" id="RU364088"/>
    </source>
</evidence>
<keyword evidence="6 14" id="KW-0808">Transferase</keyword>
<comment type="subcellular location">
    <subcellularLocation>
        <location evidence="2">Cell inner membrane</location>
        <topology evidence="2">Multi-pass membrane protein</topology>
    </subcellularLocation>
</comment>
<dbReference type="AlphaFoldDB" id="A0A0D7FID5"/>
<dbReference type="Gene3D" id="3.30.565.10">
    <property type="entry name" value="Histidine kinase-like ATPase, C-terminal domain"/>
    <property type="match status" value="1"/>
</dbReference>
<evidence type="ECO:0000256" key="2">
    <source>
        <dbReference type="ARBA" id="ARBA00004429"/>
    </source>
</evidence>
<dbReference type="InterPro" id="IPR006290">
    <property type="entry name" value="CztS_silS_copS"/>
</dbReference>
<keyword evidence="4 14" id="KW-0997">Cell inner membrane</keyword>
<sequence length="478" mass="52668">MRPMSLALRLGMIVTSVGLLLAIILVVMVYSVLERELDKRAVDQLQAKLGQIQHSLEERPANPTKAPWQHVLADALLGHDELSVTVLSAEEDTPLYGLGSHAYADELRPGRWPDAQTLAWHSDDGHDLLTIRTSLTIPSLPPLQLLLSQDRSSDRFLLDAFLRAALISLPILLLLIGAAAWWTGYQGLAPLRHFRRTARAITTRQLTLRVDDTNLPAEVADLAIALNTMLERLNTGVQQLDRFADDVAHELRAPLGILIGRTQMVLSRKRDEATYQKALEDSLDELDRLSRIVADMLLLARLDSHEPLTSLSQVAVEQETLKVCSLFEAYAEAREIELVVKGQLQVEGDKLMIQRALSNLLSNAIRHAYPRTAVIVELGAQEEGGGWAAVINQGSPIDPDELSNVFNRFYRAGDQPTGGSGLGLAIVRAIMISHRGLVQAESHNGMTRFTLTFPPAITPVTNFDEQGEAEALCSPTNR</sequence>
<evidence type="ECO:0000313" key="17">
    <source>
        <dbReference type="EMBL" id="OAN25048.1"/>
    </source>
</evidence>
<comment type="caution">
    <text evidence="17">The sequence shown here is derived from an EMBL/GenBank/DDBJ whole genome shotgun (WGS) entry which is preliminary data.</text>
</comment>
<dbReference type="Gene3D" id="1.10.287.130">
    <property type="match status" value="1"/>
</dbReference>
<keyword evidence="22" id="KW-1185">Reference proteome</keyword>
<evidence type="ECO:0000256" key="1">
    <source>
        <dbReference type="ARBA" id="ARBA00000085"/>
    </source>
</evidence>